<dbReference type="Pfam" id="PF02133">
    <property type="entry name" value="Transp_cyt_pur"/>
    <property type="match status" value="1"/>
</dbReference>
<dbReference type="Gene3D" id="1.10.4160.10">
    <property type="entry name" value="Hydantoin permease"/>
    <property type="match status" value="1"/>
</dbReference>
<evidence type="ECO:0000256" key="4">
    <source>
        <dbReference type="ARBA" id="ARBA00022989"/>
    </source>
</evidence>
<evidence type="ECO:0000313" key="7">
    <source>
        <dbReference type="EMBL" id="GAD78025.1"/>
    </source>
</evidence>
<evidence type="ECO:0000256" key="3">
    <source>
        <dbReference type="ARBA" id="ARBA00022692"/>
    </source>
</evidence>
<dbReference type="EMBL" id="BATL01000112">
    <property type="protein sequence ID" value="GAD78025.1"/>
    <property type="molecule type" value="Genomic_DNA"/>
</dbReference>
<feature type="transmembrane region" description="Helical" evidence="6">
    <location>
        <begin position="301"/>
        <end position="318"/>
    </location>
</feature>
<evidence type="ECO:0000256" key="5">
    <source>
        <dbReference type="ARBA" id="ARBA00023136"/>
    </source>
</evidence>
<name>U3AW87_9VIBR</name>
<dbReference type="PANTHER" id="PTHR30569">
    <property type="entry name" value="CYTOSINE TRANSPORTER CODB"/>
    <property type="match status" value="1"/>
</dbReference>
<feature type="transmembrane region" description="Helical" evidence="6">
    <location>
        <begin position="361"/>
        <end position="380"/>
    </location>
</feature>
<proteinExistence type="inferred from homology"/>
<evidence type="ECO:0000256" key="6">
    <source>
        <dbReference type="SAM" id="Phobius"/>
    </source>
</evidence>
<feature type="transmembrane region" description="Helical" evidence="6">
    <location>
        <begin position="94"/>
        <end position="118"/>
    </location>
</feature>
<evidence type="ECO:0000256" key="1">
    <source>
        <dbReference type="ARBA" id="ARBA00004141"/>
    </source>
</evidence>
<feature type="transmembrane region" description="Helical" evidence="6">
    <location>
        <begin position="227"/>
        <end position="245"/>
    </location>
</feature>
<feature type="transmembrane region" description="Helical" evidence="6">
    <location>
        <begin position="260"/>
        <end position="280"/>
    </location>
</feature>
<dbReference type="GO" id="GO:0015209">
    <property type="term" value="F:cytosine transmembrane transporter activity"/>
    <property type="evidence" value="ECO:0007669"/>
    <property type="project" value="InterPro"/>
</dbReference>
<dbReference type="InterPro" id="IPR001248">
    <property type="entry name" value="Pur-cyt_permease"/>
</dbReference>
<dbReference type="NCBIfam" id="NF008241">
    <property type="entry name" value="PRK11017.1"/>
    <property type="match status" value="1"/>
</dbReference>
<feature type="transmembrane region" description="Helical" evidence="6">
    <location>
        <begin position="130"/>
        <end position="158"/>
    </location>
</feature>
<keyword evidence="3 6" id="KW-0812">Transmembrane</keyword>
<accession>U3AW87</accession>
<dbReference type="InterPro" id="IPR030191">
    <property type="entry name" value="CodB"/>
</dbReference>
<dbReference type="CDD" id="cd11484">
    <property type="entry name" value="SLC-NCS1sbd_CobB-like"/>
    <property type="match status" value="1"/>
</dbReference>
<dbReference type="AlphaFoldDB" id="U3AW87"/>
<feature type="transmembrane region" description="Helical" evidence="6">
    <location>
        <begin position="20"/>
        <end position="40"/>
    </location>
</feature>
<keyword evidence="4 6" id="KW-1133">Transmembrane helix</keyword>
<feature type="transmembrane region" description="Helical" evidence="6">
    <location>
        <begin position="52"/>
        <end position="74"/>
    </location>
</feature>
<dbReference type="OrthoDB" id="5487344at2"/>
<dbReference type="Proteomes" id="UP000016567">
    <property type="component" value="Unassembled WGS sequence"/>
</dbReference>
<reference evidence="7 8" key="1">
    <citation type="submission" date="2013-09" db="EMBL/GenBank/DDBJ databases">
        <title>Whole genome shotgun sequence of Vibrio azureus NBRC 104587.</title>
        <authorList>
            <person name="Isaki S."/>
            <person name="Hosoyama A."/>
            <person name="Numata M."/>
            <person name="Hashimoto M."/>
            <person name="Hosoyama Y."/>
            <person name="Tsuchikane K."/>
            <person name="Noguchi M."/>
            <person name="Hirakata S."/>
            <person name="Ichikawa N."/>
            <person name="Ohji S."/>
            <person name="Yamazoe A."/>
            <person name="Fujita N."/>
        </authorList>
    </citation>
    <scope>NUCLEOTIDE SEQUENCE [LARGE SCALE GENOMIC DNA]</scope>
    <source>
        <strain evidence="7 8">NBRC 104587</strain>
    </source>
</reference>
<comment type="subcellular location">
    <subcellularLocation>
        <location evidence="1">Membrane</location>
        <topology evidence="1">Multi-pass membrane protein</topology>
    </subcellularLocation>
</comment>
<evidence type="ECO:0000313" key="8">
    <source>
        <dbReference type="Proteomes" id="UP000016567"/>
    </source>
</evidence>
<feature type="transmembrane region" description="Helical" evidence="6">
    <location>
        <begin position="193"/>
        <end position="215"/>
    </location>
</feature>
<comment type="similarity">
    <text evidence="2">Belongs to the purine-cytosine permease (2.A.39) family.</text>
</comment>
<dbReference type="eggNOG" id="COG1457">
    <property type="taxonomic scope" value="Bacteria"/>
</dbReference>
<sequence length="421" mass="46237">MAKNNYYNFEPVPNSEKKGVFTLTMIMLGLTFFSASIWAGNTLFDSMTIINFFLLVLIGNMFLALYAAALGYIGAYTGLSTYMLTRFSFGNRGFWLPSLVIGITQIGWFGIGVAIFAVPIHRATGIDLYTLLFVSGVVMISTVYFGLYSIMLLAAIAVPTITILGSYSVVDTMGHFEGILTLKGNSSTEHIDFSIALATVIGSFIGAGTMTADFVRYGKTPKSSVMITFFAFFIGNSLMFFFGAFGDMNGSLSSISDKVISQGIFIPATTILILSVWTTNNHALYSSGLAFSTITGIPNKIMSVISGLVGTLFSLWLYESFLDWLVIISSILPSIGGIIIADFLINRKYYSKINQDHYQPVINWASFIAFFTGVICAYFLPGIMPLNSLIASIMSYVICNSVFNQTTYLKESFDKREAFRQ</sequence>
<evidence type="ECO:0000256" key="2">
    <source>
        <dbReference type="ARBA" id="ARBA00008974"/>
    </source>
</evidence>
<feature type="transmembrane region" description="Helical" evidence="6">
    <location>
        <begin position="324"/>
        <end position="345"/>
    </location>
</feature>
<keyword evidence="8" id="KW-1185">Reference proteome</keyword>
<comment type="caution">
    <text evidence="7">The sequence shown here is derived from an EMBL/GenBank/DDBJ whole genome shotgun (WGS) entry which is preliminary data.</text>
</comment>
<organism evidence="7 8">
    <name type="scientific">Vibrio azureus NBRC 104587</name>
    <dbReference type="NCBI Taxonomy" id="1219077"/>
    <lineage>
        <taxon>Bacteria</taxon>
        <taxon>Pseudomonadati</taxon>
        <taxon>Pseudomonadota</taxon>
        <taxon>Gammaproteobacteria</taxon>
        <taxon>Vibrionales</taxon>
        <taxon>Vibrionaceae</taxon>
        <taxon>Vibrio</taxon>
    </lineage>
</organism>
<dbReference type="GO" id="GO:0005886">
    <property type="term" value="C:plasma membrane"/>
    <property type="evidence" value="ECO:0007669"/>
    <property type="project" value="TreeGrafter"/>
</dbReference>
<protein>
    <submittedName>
        <fullName evidence="7">Cytosine permease</fullName>
    </submittedName>
</protein>
<dbReference type="STRING" id="1219077.VAZ01S_112_00010"/>
<gene>
    <name evidence="7" type="primary">codB</name>
    <name evidence="7" type="ORF">VAZ01S_112_00010</name>
</gene>
<dbReference type="RefSeq" id="WP_021711760.1">
    <property type="nucleotide sequence ID" value="NZ_BAOB01000136.1"/>
</dbReference>
<keyword evidence="5 6" id="KW-0472">Membrane</keyword>
<dbReference type="PANTHER" id="PTHR30569:SF0">
    <property type="entry name" value="CYTOSINE PERMEASE"/>
    <property type="match status" value="1"/>
</dbReference>